<accession>A0A1I5HTB6</accession>
<dbReference type="EMBL" id="FOWE01000010">
    <property type="protein sequence ID" value="SFO51389.1"/>
    <property type="molecule type" value="Genomic_DNA"/>
</dbReference>
<name>A0A1I5HTB6_9ACTN</name>
<protein>
    <submittedName>
        <fullName evidence="2">Uncharacterized protein</fullName>
    </submittedName>
</protein>
<dbReference type="Proteomes" id="UP000183642">
    <property type="component" value="Unassembled WGS sequence"/>
</dbReference>
<evidence type="ECO:0000256" key="1">
    <source>
        <dbReference type="SAM" id="MobiDB-lite"/>
    </source>
</evidence>
<sequence>MPVGVHDRDEQSGHSGGVTSPDPAAADPTPSDPAASDPAALGRERADRLVGLLEAGDGPGADTVLADVAEVRDLVYVGAALTALAHAESRGLPPAQRAQANTRRLNLGAVRDAARNDPAALRVWLRRSAEELLLLRSLRAAADRIAG</sequence>
<evidence type="ECO:0000313" key="2">
    <source>
        <dbReference type="EMBL" id="SFO51389.1"/>
    </source>
</evidence>
<proteinExistence type="predicted"/>
<reference evidence="3" key="1">
    <citation type="submission" date="2016-10" db="EMBL/GenBank/DDBJ databases">
        <authorList>
            <person name="Varghese N."/>
            <person name="Submissions S."/>
        </authorList>
    </citation>
    <scope>NUCLEOTIDE SEQUENCE [LARGE SCALE GENOMIC DNA]</scope>
    <source>
        <strain evidence="3">DSM 43161</strain>
    </source>
</reference>
<evidence type="ECO:0000313" key="3">
    <source>
        <dbReference type="Proteomes" id="UP000183642"/>
    </source>
</evidence>
<keyword evidence="3" id="KW-1185">Reference proteome</keyword>
<feature type="region of interest" description="Disordered" evidence="1">
    <location>
        <begin position="1"/>
        <end position="43"/>
    </location>
</feature>
<organism evidence="2 3">
    <name type="scientific">Geodermatophilus obscurus</name>
    <dbReference type="NCBI Taxonomy" id="1861"/>
    <lineage>
        <taxon>Bacteria</taxon>
        <taxon>Bacillati</taxon>
        <taxon>Actinomycetota</taxon>
        <taxon>Actinomycetes</taxon>
        <taxon>Geodermatophilales</taxon>
        <taxon>Geodermatophilaceae</taxon>
        <taxon>Geodermatophilus</taxon>
    </lineage>
</organism>
<feature type="compositionally biased region" description="Basic and acidic residues" evidence="1">
    <location>
        <begin position="1"/>
        <end position="12"/>
    </location>
</feature>
<gene>
    <name evidence="2" type="ORF">SAMN05660359_04023</name>
</gene>
<feature type="compositionally biased region" description="Low complexity" evidence="1">
    <location>
        <begin position="19"/>
        <end position="40"/>
    </location>
</feature>
<dbReference type="AlphaFoldDB" id="A0A1I5HTB6"/>